<sequence>MYNFKYGNTTIPYDIIKSGRIKTSQITIDKNGIIVRIPNTKSIQETKLMILSKAQWIFKKRLHYKNQIPQIPQITFKKYSTIPFKGKNYPFEVISGGSVGVKLLKNTIQFHITQKRHTIPQLQKMYQEWLVKKAQIYLPKIITKNHFIAGKPHHITIKSLKGRWGSTTKTGEIILNANLLKAPSKVIEYVIIHELCHLKIKEHNQKFWNLVSKHSPKYQEHTKWLEVNGISIT</sequence>
<dbReference type="AlphaFoldDB" id="A0A087S121"/>
<dbReference type="Gene3D" id="3.30.2010.10">
    <property type="entry name" value="Metalloproteases ('zincins'), catalytic domain"/>
    <property type="match status" value="1"/>
</dbReference>
<gene>
    <name evidence="2" type="ORF">AAA799P11_00749</name>
</gene>
<proteinExistence type="predicted"/>
<protein>
    <recommendedName>
        <fullName evidence="1">YgjP-like metallopeptidase domain-containing protein</fullName>
    </recommendedName>
</protein>
<evidence type="ECO:0000313" key="3">
    <source>
        <dbReference type="Proteomes" id="UP000029387"/>
    </source>
</evidence>
<dbReference type="EMBL" id="JOSZ01000008">
    <property type="protein sequence ID" value="KFM19425.1"/>
    <property type="molecule type" value="Genomic_DNA"/>
</dbReference>
<name>A0A087S121_9ARCH</name>
<comment type="caution">
    <text evidence="2">The sequence shown here is derived from an EMBL/GenBank/DDBJ whole genome shotgun (WGS) entry which is preliminary data.</text>
</comment>
<dbReference type="Pfam" id="PF01863">
    <property type="entry name" value="YgjP-like"/>
    <property type="match status" value="1"/>
</dbReference>
<dbReference type="Proteomes" id="UP000029387">
    <property type="component" value="Unassembled WGS sequence"/>
</dbReference>
<feature type="domain" description="YgjP-like metallopeptidase" evidence="1">
    <location>
        <begin position="23"/>
        <end position="226"/>
    </location>
</feature>
<dbReference type="PANTHER" id="PTHR30399:SF1">
    <property type="entry name" value="UTP PYROPHOSPHATASE"/>
    <property type="match status" value="1"/>
</dbReference>
<dbReference type="InterPro" id="IPR053136">
    <property type="entry name" value="UTP_pyrophosphatase-like"/>
</dbReference>
<dbReference type="CDD" id="cd07344">
    <property type="entry name" value="M48_yhfN_like"/>
    <property type="match status" value="1"/>
</dbReference>
<dbReference type="InterPro" id="IPR002725">
    <property type="entry name" value="YgjP-like_metallopeptidase"/>
</dbReference>
<keyword evidence="3" id="KW-1185">Reference proteome</keyword>
<evidence type="ECO:0000259" key="1">
    <source>
        <dbReference type="Pfam" id="PF01863"/>
    </source>
</evidence>
<reference evidence="2 3" key="1">
    <citation type="submission" date="2014-06" db="EMBL/GenBank/DDBJ databases">
        <authorList>
            <person name="Ngugi D.K."/>
            <person name="Blom J."/>
            <person name="Alam I."/>
            <person name="Rashid M."/>
            <person name="Baalawi W."/>
            <person name="Zhang G."/>
            <person name="Hikmawan T."/>
            <person name="Guan Y."/>
            <person name="Antunes A."/>
            <person name="Siam R."/>
            <person name="El-Dorry H."/>
            <person name="Bajic V."/>
            <person name="Stingl U."/>
        </authorList>
    </citation>
    <scope>NUCLEOTIDE SEQUENCE [LARGE SCALE GENOMIC DNA]</scope>
    <source>
        <strain evidence="2">SCGC AAA799-P11</strain>
    </source>
</reference>
<accession>A0A087S121</accession>
<dbReference type="PANTHER" id="PTHR30399">
    <property type="entry name" value="UNCHARACTERIZED PROTEIN YGJP"/>
    <property type="match status" value="1"/>
</dbReference>
<organism evidence="2 3">
    <name type="scientific">Marine Group I thaumarchaeote SCGC AAA799-P11</name>
    <dbReference type="NCBI Taxonomy" id="1502295"/>
    <lineage>
        <taxon>Archaea</taxon>
        <taxon>Nitrososphaerota</taxon>
        <taxon>Marine Group I</taxon>
    </lineage>
</organism>
<evidence type="ECO:0000313" key="2">
    <source>
        <dbReference type="EMBL" id="KFM19425.1"/>
    </source>
</evidence>